<comment type="caution">
    <text evidence="9">The sequence shown here is derived from an EMBL/GenBank/DDBJ whole genome shotgun (WGS) entry which is preliminary data.</text>
</comment>
<feature type="transmembrane region" description="Helical" evidence="7">
    <location>
        <begin position="252"/>
        <end position="279"/>
    </location>
</feature>
<organism evidence="9 10">
    <name type="scientific">Skeletonema marinoi</name>
    <dbReference type="NCBI Taxonomy" id="267567"/>
    <lineage>
        <taxon>Eukaryota</taxon>
        <taxon>Sar</taxon>
        <taxon>Stramenopiles</taxon>
        <taxon>Ochrophyta</taxon>
        <taxon>Bacillariophyta</taxon>
        <taxon>Coscinodiscophyceae</taxon>
        <taxon>Thalassiosirophycidae</taxon>
        <taxon>Thalassiosirales</taxon>
        <taxon>Skeletonemataceae</taxon>
        <taxon>Skeletonema</taxon>
        <taxon>Skeletonema marinoi-dohrnii complex</taxon>
    </lineage>
</organism>
<feature type="transmembrane region" description="Helical" evidence="7">
    <location>
        <begin position="342"/>
        <end position="367"/>
    </location>
</feature>
<feature type="domain" description="VTT" evidence="8">
    <location>
        <begin position="237"/>
        <end position="362"/>
    </location>
</feature>
<keyword evidence="5 7" id="KW-0472">Membrane</keyword>
<dbReference type="PANTHER" id="PTHR12677:SF59">
    <property type="entry name" value="GOLGI APPARATUS MEMBRANE PROTEIN TVP38-RELATED"/>
    <property type="match status" value="1"/>
</dbReference>
<dbReference type="GO" id="GO:0005886">
    <property type="term" value="C:plasma membrane"/>
    <property type="evidence" value="ECO:0007669"/>
    <property type="project" value="UniProtKB-SubCell"/>
</dbReference>
<comment type="subcellular location">
    <subcellularLocation>
        <location evidence="1">Cell membrane</location>
        <topology evidence="1">Multi-pass membrane protein</topology>
    </subcellularLocation>
</comment>
<keyword evidence="2" id="KW-1003">Cell membrane</keyword>
<keyword evidence="3 7" id="KW-0812">Transmembrane</keyword>
<dbReference type="InterPro" id="IPR032816">
    <property type="entry name" value="VTT_dom"/>
</dbReference>
<feature type="transmembrane region" description="Helical" evidence="7">
    <location>
        <begin position="179"/>
        <end position="198"/>
    </location>
</feature>
<evidence type="ECO:0000256" key="5">
    <source>
        <dbReference type="ARBA" id="ARBA00023136"/>
    </source>
</evidence>
<protein>
    <submittedName>
        <fullName evidence="9">TVP38/TMEM64 family membrane protein</fullName>
    </submittedName>
</protein>
<keyword evidence="4 7" id="KW-1133">Transmembrane helix</keyword>
<feature type="region of interest" description="Disordered" evidence="6">
    <location>
        <begin position="1"/>
        <end position="128"/>
    </location>
</feature>
<evidence type="ECO:0000256" key="1">
    <source>
        <dbReference type="ARBA" id="ARBA00004651"/>
    </source>
</evidence>
<dbReference type="PANTHER" id="PTHR12677">
    <property type="entry name" value="GOLGI APPARATUS MEMBRANE PROTEIN TVP38-RELATED"/>
    <property type="match status" value="1"/>
</dbReference>
<dbReference type="Proteomes" id="UP001224775">
    <property type="component" value="Unassembled WGS sequence"/>
</dbReference>
<evidence type="ECO:0000313" key="9">
    <source>
        <dbReference type="EMBL" id="KAK1745471.1"/>
    </source>
</evidence>
<evidence type="ECO:0000256" key="3">
    <source>
        <dbReference type="ARBA" id="ARBA00022692"/>
    </source>
</evidence>
<evidence type="ECO:0000256" key="6">
    <source>
        <dbReference type="SAM" id="MobiDB-lite"/>
    </source>
</evidence>
<dbReference type="AlphaFoldDB" id="A0AAD8YHV7"/>
<feature type="transmembrane region" description="Helical" evidence="7">
    <location>
        <begin position="387"/>
        <end position="408"/>
    </location>
</feature>
<feature type="region of interest" description="Disordered" evidence="6">
    <location>
        <begin position="428"/>
        <end position="453"/>
    </location>
</feature>
<keyword evidence="10" id="KW-1185">Reference proteome</keyword>
<sequence>MMDTTIVDSSSSESVHVPPLKPSEESKGAAAAESPLELKDDDDFQNESNQHMLEQQEMPMDNTTEDEQYYDDCNIQKEEENRVTASTAVESVWDEQDGNNNRTNEESKRSDDDGDSDDDNRSHATSSSRLGSCSYCLRRLVVQVCRPHIQSPCCFSSPRLPKCLQRISPRKRQIICRSLIIVFMIITITFVCLDLIFMKRYLHSWLRAILEFMEENPGWGGLSFVGIFVIASLCFFPVPLLSLGAGFVYIELYGLGIGICVSFLVCYIGYLCGAAICFARSRYLMRRLIVRFSEKYPVVRAVDRAFETMGFRIFLLLRLSPAMPFNALNYIGGITAIKFKSYFLSSSVGVIPGLIWTIFVGATFGTVGSKGVDGNQQLDEKSAVNKGVVLGLGIGLGVMGLIGTGIYARRELTKIIIAEQQSREAEEQAALRFSNSSLEEGAENPQSGYDEDSVSLATIEESASIARSRKGSFHSTDELSAHISPSMSLDAELSPNLTAPARRRNWTADNIAAELPIVPVVSPYFWKMMSSSETPRDDQGVDLRRTGSTEAISPPNRTQGLGEIDESRALSFRNQQGQDGFLQGSDYKPVSNRRRCGTDPYAHASSQKQFDVPSNVIVEEKKGEDPPKKGLMKLFQGLSVPSTNDFPRFNRPRCNSDPNEAEKRAAAIDAVGLDVEAGVDSFRSSSSPPLVSRDLPHPLHVEGDAVERPIHRRMRSASMNQLGLEEEELDREWFWLFA</sequence>
<dbReference type="InterPro" id="IPR015414">
    <property type="entry name" value="TMEM64"/>
</dbReference>
<evidence type="ECO:0000256" key="4">
    <source>
        <dbReference type="ARBA" id="ARBA00022989"/>
    </source>
</evidence>
<feature type="transmembrane region" description="Helical" evidence="7">
    <location>
        <begin position="219"/>
        <end position="240"/>
    </location>
</feature>
<feature type="compositionally biased region" description="Polar residues" evidence="6">
    <location>
        <begin position="1"/>
        <end position="14"/>
    </location>
</feature>
<reference evidence="9" key="1">
    <citation type="submission" date="2023-06" db="EMBL/GenBank/DDBJ databases">
        <title>Survivors Of The Sea: Transcriptome response of Skeletonema marinoi to long-term dormancy.</title>
        <authorList>
            <person name="Pinder M.I.M."/>
            <person name="Kourtchenko O."/>
            <person name="Robertson E.K."/>
            <person name="Larsson T."/>
            <person name="Maumus F."/>
            <person name="Osuna-Cruz C.M."/>
            <person name="Vancaester E."/>
            <person name="Stenow R."/>
            <person name="Vandepoele K."/>
            <person name="Ploug H."/>
            <person name="Bruchert V."/>
            <person name="Godhe A."/>
            <person name="Topel M."/>
        </authorList>
    </citation>
    <scope>NUCLEOTIDE SEQUENCE</scope>
    <source>
        <strain evidence="9">R05AC</strain>
    </source>
</reference>
<gene>
    <name evidence="9" type="ORF">QTG54_003395</name>
</gene>
<dbReference type="Pfam" id="PF09335">
    <property type="entry name" value="VTT_dom"/>
    <property type="match status" value="1"/>
</dbReference>
<name>A0AAD8YHV7_9STRA</name>
<accession>A0AAD8YHV7</accession>
<evidence type="ECO:0000259" key="8">
    <source>
        <dbReference type="Pfam" id="PF09335"/>
    </source>
</evidence>
<evidence type="ECO:0000256" key="7">
    <source>
        <dbReference type="SAM" id="Phobius"/>
    </source>
</evidence>
<dbReference type="EMBL" id="JATAAI010000005">
    <property type="protein sequence ID" value="KAK1745471.1"/>
    <property type="molecule type" value="Genomic_DNA"/>
</dbReference>
<evidence type="ECO:0000256" key="2">
    <source>
        <dbReference type="ARBA" id="ARBA00022475"/>
    </source>
</evidence>
<evidence type="ECO:0000313" key="10">
    <source>
        <dbReference type="Proteomes" id="UP001224775"/>
    </source>
</evidence>
<proteinExistence type="predicted"/>